<evidence type="ECO:0000259" key="8">
    <source>
        <dbReference type="PROSITE" id="PS50109"/>
    </source>
</evidence>
<dbReference type="PANTHER" id="PTHR45453:SF1">
    <property type="entry name" value="PHOSPHATE REGULON SENSOR PROTEIN PHOR"/>
    <property type="match status" value="1"/>
</dbReference>
<dbReference type="SUPFAM" id="SSF55874">
    <property type="entry name" value="ATPase domain of HSP90 chaperone/DNA topoisomerase II/histidine kinase"/>
    <property type="match status" value="1"/>
</dbReference>
<dbReference type="InterPro" id="IPR005467">
    <property type="entry name" value="His_kinase_dom"/>
</dbReference>
<evidence type="ECO:0000256" key="3">
    <source>
        <dbReference type="ARBA" id="ARBA00022553"/>
    </source>
</evidence>
<evidence type="ECO:0000313" key="10">
    <source>
        <dbReference type="Proteomes" id="UP000027821"/>
    </source>
</evidence>
<dbReference type="PROSITE" id="PS50109">
    <property type="entry name" value="HIS_KIN"/>
    <property type="match status" value="1"/>
</dbReference>
<dbReference type="InterPro" id="IPR050351">
    <property type="entry name" value="BphY/WalK/GraS-like"/>
</dbReference>
<keyword evidence="3" id="KW-0597">Phosphoprotein</keyword>
<gene>
    <name evidence="9" type="ORF">EL17_06495</name>
</gene>
<dbReference type="GO" id="GO:0004721">
    <property type="term" value="F:phosphoprotein phosphatase activity"/>
    <property type="evidence" value="ECO:0007669"/>
    <property type="project" value="TreeGrafter"/>
</dbReference>
<dbReference type="STRING" id="1048983.EL17_06495"/>
<dbReference type="eggNOG" id="COG5002">
    <property type="taxonomic scope" value="Bacteria"/>
</dbReference>
<dbReference type="EMBL" id="JMIH01000015">
    <property type="protein sequence ID" value="KEO74382.1"/>
    <property type="molecule type" value="Genomic_DNA"/>
</dbReference>
<name>A0A074LKL0_9BACT</name>
<dbReference type="Gene3D" id="1.10.287.130">
    <property type="match status" value="1"/>
</dbReference>
<keyword evidence="7" id="KW-1133">Transmembrane helix</keyword>
<dbReference type="FunFam" id="3.30.565.10:FF:000006">
    <property type="entry name" value="Sensor histidine kinase WalK"/>
    <property type="match status" value="1"/>
</dbReference>
<evidence type="ECO:0000256" key="4">
    <source>
        <dbReference type="ARBA" id="ARBA00022679"/>
    </source>
</evidence>
<dbReference type="OrthoDB" id="9813151at2"/>
<evidence type="ECO:0000256" key="5">
    <source>
        <dbReference type="ARBA" id="ARBA00022777"/>
    </source>
</evidence>
<keyword evidence="6" id="KW-0902">Two-component regulatory system</keyword>
<dbReference type="InterPro" id="IPR036097">
    <property type="entry name" value="HisK_dim/P_sf"/>
</dbReference>
<dbReference type="CDD" id="cd00075">
    <property type="entry name" value="HATPase"/>
    <property type="match status" value="1"/>
</dbReference>
<dbReference type="Proteomes" id="UP000027821">
    <property type="component" value="Unassembled WGS sequence"/>
</dbReference>
<protein>
    <recommendedName>
        <fullName evidence="2">histidine kinase</fullName>
        <ecNumber evidence="2">2.7.13.3</ecNumber>
    </recommendedName>
</protein>
<comment type="catalytic activity">
    <reaction evidence="1">
        <text>ATP + protein L-histidine = ADP + protein N-phospho-L-histidine.</text>
        <dbReference type="EC" id="2.7.13.3"/>
    </reaction>
</comment>
<evidence type="ECO:0000256" key="7">
    <source>
        <dbReference type="SAM" id="Phobius"/>
    </source>
</evidence>
<dbReference type="Pfam" id="PF02518">
    <property type="entry name" value="HATPase_c"/>
    <property type="match status" value="1"/>
</dbReference>
<evidence type="ECO:0000313" key="9">
    <source>
        <dbReference type="EMBL" id="KEO74382.1"/>
    </source>
</evidence>
<keyword evidence="10" id="KW-1185">Reference proteome</keyword>
<keyword evidence="7" id="KW-0472">Membrane</keyword>
<dbReference type="SUPFAM" id="SSF47384">
    <property type="entry name" value="Homodimeric domain of signal transducing histidine kinase"/>
    <property type="match status" value="1"/>
</dbReference>
<dbReference type="GO" id="GO:0005886">
    <property type="term" value="C:plasma membrane"/>
    <property type="evidence" value="ECO:0007669"/>
    <property type="project" value="TreeGrafter"/>
</dbReference>
<keyword evidence="7" id="KW-0812">Transmembrane</keyword>
<dbReference type="InterPro" id="IPR003661">
    <property type="entry name" value="HisK_dim/P_dom"/>
</dbReference>
<dbReference type="InterPro" id="IPR003594">
    <property type="entry name" value="HATPase_dom"/>
</dbReference>
<dbReference type="InterPro" id="IPR036890">
    <property type="entry name" value="HATPase_C_sf"/>
</dbReference>
<dbReference type="SMART" id="SM00387">
    <property type="entry name" value="HATPase_c"/>
    <property type="match status" value="1"/>
</dbReference>
<accession>A0A074LKL0</accession>
<dbReference type="EC" id="2.7.13.3" evidence="2"/>
<dbReference type="PRINTS" id="PR00344">
    <property type="entry name" value="BCTRLSENSOR"/>
</dbReference>
<dbReference type="GO" id="GO:0000155">
    <property type="term" value="F:phosphorelay sensor kinase activity"/>
    <property type="evidence" value="ECO:0007669"/>
    <property type="project" value="InterPro"/>
</dbReference>
<dbReference type="PANTHER" id="PTHR45453">
    <property type="entry name" value="PHOSPHATE REGULON SENSOR PROTEIN PHOR"/>
    <property type="match status" value="1"/>
</dbReference>
<dbReference type="Gene3D" id="3.30.565.10">
    <property type="entry name" value="Histidine kinase-like ATPase, C-terminal domain"/>
    <property type="match status" value="1"/>
</dbReference>
<dbReference type="CDD" id="cd00082">
    <property type="entry name" value="HisKA"/>
    <property type="match status" value="1"/>
</dbReference>
<keyword evidence="4" id="KW-0808">Transferase</keyword>
<evidence type="ECO:0000256" key="6">
    <source>
        <dbReference type="ARBA" id="ARBA00023012"/>
    </source>
</evidence>
<evidence type="ECO:0000256" key="1">
    <source>
        <dbReference type="ARBA" id="ARBA00000085"/>
    </source>
</evidence>
<dbReference type="GO" id="GO:0016036">
    <property type="term" value="P:cellular response to phosphate starvation"/>
    <property type="evidence" value="ECO:0007669"/>
    <property type="project" value="TreeGrafter"/>
</dbReference>
<feature type="transmembrane region" description="Helical" evidence="7">
    <location>
        <begin position="33"/>
        <end position="59"/>
    </location>
</feature>
<feature type="domain" description="Histidine kinase" evidence="8">
    <location>
        <begin position="126"/>
        <end position="345"/>
    </location>
</feature>
<sequence>MFTTSRGISIVLAFAISALTLAFLSLLDEATTTILLVAGVLSFALSFILTNITLEFLIFREISKIYMVLDKIQKKDLSLVGKKRQKPSISPLKNLNSTINSYALAKDKEIETLQENATFRKEFIADISHELKTPIFAASGYIHTLLDGAVEDEAVRYKFLERAAKSLNALDNLVGDLLTLNRMENRVVKFHLETFDLKDLILEVIEQLENKAEKRDVTVRFYFDKAKKYHITADKDKIFRVCQNLISNAIKYNNEGGEVNVDLKAEKKKVHLSVKDNGKGIPEEDVKRIFERFYRVDKSRSREGGGTGLGLAIAKHILEGHNSKIKVESVLGKGSTFSFSLPEAKS</sequence>
<dbReference type="AlphaFoldDB" id="A0A074LKL0"/>
<feature type="transmembrane region" description="Helical" evidence="7">
    <location>
        <begin position="7"/>
        <end position="27"/>
    </location>
</feature>
<evidence type="ECO:0000256" key="2">
    <source>
        <dbReference type="ARBA" id="ARBA00012438"/>
    </source>
</evidence>
<dbReference type="Pfam" id="PF00512">
    <property type="entry name" value="HisKA"/>
    <property type="match status" value="1"/>
</dbReference>
<dbReference type="InterPro" id="IPR004358">
    <property type="entry name" value="Sig_transdc_His_kin-like_C"/>
</dbReference>
<dbReference type="SMART" id="SM00388">
    <property type="entry name" value="HisKA"/>
    <property type="match status" value="1"/>
</dbReference>
<organism evidence="9 10">
    <name type="scientific">Anditalea andensis</name>
    <dbReference type="NCBI Taxonomy" id="1048983"/>
    <lineage>
        <taxon>Bacteria</taxon>
        <taxon>Pseudomonadati</taxon>
        <taxon>Bacteroidota</taxon>
        <taxon>Cytophagia</taxon>
        <taxon>Cytophagales</taxon>
        <taxon>Cytophagaceae</taxon>
        <taxon>Anditalea</taxon>
    </lineage>
</organism>
<dbReference type="RefSeq" id="WP_035072320.1">
    <property type="nucleotide sequence ID" value="NZ_JMIH01000015.1"/>
</dbReference>
<keyword evidence="5" id="KW-0418">Kinase</keyword>
<comment type="caution">
    <text evidence="9">The sequence shown here is derived from an EMBL/GenBank/DDBJ whole genome shotgun (WGS) entry which is preliminary data.</text>
</comment>
<proteinExistence type="predicted"/>
<reference evidence="9 10" key="1">
    <citation type="submission" date="2014-04" db="EMBL/GenBank/DDBJ databases">
        <title>Characterization and application of a salt tolerant electro-active bacterium.</title>
        <authorList>
            <person name="Yang L."/>
            <person name="Wei S."/>
            <person name="Tay Q.X.M."/>
        </authorList>
    </citation>
    <scope>NUCLEOTIDE SEQUENCE [LARGE SCALE GENOMIC DNA]</scope>
    <source>
        <strain evidence="9 10">LY1</strain>
    </source>
</reference>